<proteinExistence type="predicted"/>
<protein>
    <recommendedName>
        <fullName evidence="3">Bacteriocin</fullName>
    </recommendedName>
</protein>
<name>A0A1X3D4K0_9NEIS</name>
<gene>
    <name evidence="1" type="ORF">BWD09_10035</name>
</gene>
<evidence type="ECO:0000313" key="2">
    <source>
        <dbReference type="Proteomes" id="UP000193118"/>
    </source>
</evidence>
<evidence type="ECO:0000313" key="1">
    <source>
        <dbReference type="EMBL" id="OSI14672.1"/>
    </source>
</evidence>
<comment type="caution">
    <text evidence="1">The sequence shown here is derived from an EMBL/GenBank/DDBJ whole genome shotgun (WGS) entry which is preliminary data.</text>
</comment>
<dbReference type="EMBL" id="MTBO01000031">
    <property type="protein sequence ID" value="OSI14672.1"/>
    <property type="molecule type" value="Genomic_DNA"/>
</dbReference>
<keyword evidence="2" id="KW-1185">Reference proteome</keyword>
<dbReference type="AlphaFoldDB" id="A0A1X3D4K0"/>
<reference evidence="2" key="1">
    <citation type="submission" date="2017-01" db="EMBL/GenBank/DDBJ databases">
        <authorList>
            <person name="Wolfgang W.J."/>
            <person name="Cole J."/>
            <person name="Wroblewski D."/>
            <person name="Mcginnis J."/>
            <person name="Musser K.A."/>
        </authorList>
    </citation>
    <scope>NUCLEOTIDE SEQUENCE [LARGE SCALE GENOMIC DNA]</scope>
    <source>
        <strain evidence="2">DSM 19151</strain>
    </source>
</reference>
<dbReference type="OrthoDB" id="8254884at2"/>
<dbReference type="Proteomes" id="UP000193118">
    <property type="component" value="Unassembled WGS sequence"/>
</dbReference>
<sequence>MTALTVNNMGMQELTMTELDLVAGGWDWGNVNWGRAAAIGGVTAVGGGIAGAAGGPGGAALGAVGGFVGGFGAAVISDAW</sequence>
<organism evidence="1 2">
    <name type="scientific">Neisseria dentiae</name>
    <dbReference type="NCBI Taxonomy" id="194197"/>
    <lineage>
        <taxon>Bacteria</taxon>
        <taxon>Pseudomonadati</taxon>
        <taxon>Pseudomonadota</taxon>
        <taxon>Betaproteobacteria</taxon>
        <taxon>Neisseriales</taxon>
        <taxon>Neisseriaceae</taxon>
        <taxon>Neisseria</taxon>
    </lineage>
</organism>
<accession>A0A1X3D4K0</accession>
<dbReference type="GeneID" id="94581651"/>
<dbReference type="RefSeq" id="WP_085366684.1">
    <property type="nucleotide sequence ID" value="NZ_CAUJPZ010000018.1"/>
</dbReference>
<evidence type="ECO:0008006" key="3">
    <source>
        <dbReference type="Google" id="ProtNLM"/>
    </source>
</evidence>